<evidence type="ECO:0000313" key="3">
    <source>
        <dbReference type="Proteomes" id="UP001277561"/>
    </source>
</evidence>
<reference evidence="1 3" key="1">
    <citation type="journal article" date="2023" name="Phytobiomes J">
        <title>Deciphering the key players within the bacterial microbiota associated with aerial crown gall tumors on rhododendron: Insights into the gallobiome.</title>
        <authorList>
            <person name="Kuzmanovic N."/>
            <person name="Nesme J."/>
            <person name="Wolf J."/>
            <person name="Neumann-Schaal M."/>
            <person name="Petersen J."/>
            <person name="Fernandez-Gnecco G."/>
            <person name="Sproeer C."/>
            <person name="Bunk B."/>
            <person name="Overmann J."/>
            <person name="Sorensen S.J."/>
            <person name="Idczak E."/>
            <person name="Smalla K."/>
        </authorList>
    </citation>
    <scope>NUCLEOTIDE SEQUENCE</scope>
    <source>
        <strain evidence="1">Rho-11.1</strain>
        <strain evidence="2">Rho-14.1</strain>
        <strain evidence="3">rho-14.1</strain>
    </source>
</reference>
<dbReference type="Proteomes" id="UP001277561">
    <property type="component" value="Unassembled WGS sequence"/>
</dbReference>
<dbReference type="EMBL" id="JAVRAD010000017">
    <property type="protein sequence ID" value="MDX8332435.1"/>
    <property type="molecule type" value="Genomic_DNA"/>
</dbReference>
<evidence type="ECO:0000313" key="2">
    <source>
        <dbReference type="EMBL" id="MDX8332435.1"/>
    </source>
</evidence>
<name>A0AAW9FNS4_9HYPH</name>
<proteinExistence type="predicted"/>
<evidence type="ECO:0000313" key="1">
    <source>
        <dbReference type="EMBL" id="MDX8305227.1"/>
    </source>
</evidence>
<dbReference type="RefSeq" id="WP_320188651.1">
    <property type="nucleotide sequence ID" value="NZ_CP192770.1"/>
</dbReference>
<accession>A0AAW9FNS4</accession>
<gene>
    <name evidence="1" type="ORF">RMR22_23535</name>
    <name evidence="2" type="ORF">RMS29_24815</name>
</gene>
<dbReference type="EMBL" id="JAVRAF010000014">
    <property type="protein sequence ID" value="MDX8305227.1"/>
    <property type="molecule type" value="Genomic_DNA"/>
</dbReference>
<keyword evidence="3" id="KW-1185">Reference proteome</keyword>
<comment type="caution">
    <text evidence="1">The sequence shown here is derived from an EMBL/GenBank/DDBJ whole genome shotgun (WGS) entry which is preliminary data.</text>
</comment>
<organism evidence="1">
    <name type="scientific">Agrobacterium rosae</name>
    <dbReference type="NCBI Taxonomy" id="1972867"/>
    <lineage>
        <taxon>Bacteria</taxon>
        <taxon>Pseudomonadati</taxon>
        <taxon>Pseudomonadota</taxon>
        <taxon>Alphaproteobacteria</taxon>
        <taxon>Hyphomicrobiales</taxon>
        <taxon>Rhizobiaceae</taxon>
        <taxon>Rhizobium/Agrobacterium group</taxon>
        <taxon>Agrobacterium</taxon>
    </lineage>
</organism>
<protein>
    <submittedName>
        <fullName evidence="1">Uncharacterized protein</fullName>
    </submittedName>
</protein>
<sequence length="71" mass="7975">MKIRTGKRFVMLVIGLIRSIARMILSGIYSNGWRLLKQLAPGLMDKLAIATTRENEPQASRTIMALKNSET</sequence>
<dbReference type="AlphaFoldDB" id="A0AAW9FNS4"/>